<sequence>MRRKLVSAILAATVVGSMIAAVPVAAESNDETLTVWCWDPNFNIYAMKQAEAAYQKDHPDFKLDIQENVYSDIETKLITAATSGDYSTLPDIFLMQDYSYHKDVTSFPDVFTDLTDSGIDFSSFSAGKLADSTVDGKNYGVPFDNGATIMAIRSDIVEEAGLTTDDFKDITWSQFMELAKTVKEKTGTPMLTTSGGSELVLEMLQSAGASPIVDGEVKIADNEVLAQAVEVYATLVKEGYMTEYTDWDQYIASMNNGDAAGVINGCWIMSSIQAAEDQSGNWTIVNMPALDDVEGATNYANCGGASWAVSSNCENTDLAFDFLKSTFAADVDLYDDLLVNAGAIASYLPAAESSVYQEASDFYGGQKVYADIVDFASQVPAFDCGAYYSDIRSALTDVVTNVVQNDADITSELQNAQDTVEFNIEG</sequence>
<dbReference type="InterPro" id="IPR006059">
    <property type="entry name" value="SBP"/>
</dbReference>
<feature type="signal peptide" evidence="1">
    <location>
        <begin position="1"/>
        <end position="20"/>
    </location>
</feature>
<keyword evidence="1" id="KW-0732">Signal</keyword>
<evidence type="ECO:0000313" key="2">
    <source>
        <dbReference type="EMBL" id="MBC8573024.1"/>
    </source>
</evidence>
<dbReference type="RefSeq" id="WP_249308054.1">
    <property type="nucleotide sequence ID" value="NZ_JACRSZ010000007.1"/>
</dbReference>
<dbReference type="Gene3D" id="3.40.190.10">
    <property type="entry name" value="Periplasmic binding protein-like II"/>
    <property type="match status" value="1"/>
</dbReference>
<dbReference type="EMBL" id="JACRSZ010000007">
    <property type="protein sequence ID" value="MBC8573024.1"/>
    <property type="molecule type" value="Genomic_DNA"/>
</dbReference>
<feature type="chain" id="PRO_5045754039" evidence="1">
    <location>
        <begin position="21"/>
        <end position="426"/>
    </location>
</feature>
<evidence type="ECO:0000313" key="3">
    <source>
        <dbReference type="Proteomes" id="UP000657421"/>
    </source>
</evidence>
<dbReference type="Pfam" id="PF13416">
    <property type="entry name" value="SBP_bac_8"/>
    <property type="match status" value="1"/>
</dbReference>
<comment type="caution">
    <text evidence="2">The sequence shown here is derived from an EMBL/GenBank/DDBJ whole genome shotgun (WGS) entry which is preliminary data.</text>
</comment>
<dbReference type="PANTHER" id="PTHR43649:SF32">
    <property type="entry name" value="SUGAR BINDING SECRETED PROTEIN"/>
    <property type="match status" value="1"/>
</dbReference>
<reference evidence="2 3" key="1">
    <citation type="submission" date="2020-08" db="EMBL/GenBank/DDBJ databases">
        <title>Genome public.</title>
        <authorList>
            <person name="Liu C."/>
            <person name="Sun Q."/>
        </authorList>
    </citation>
    <scope>NUCLEOTIDE SEQUENCE [LARGE SCALE GENOMIC DNA]</scope>
    <source>
        <strain evidence="2 3">NSJ-46</strain>
    </source>
</reference>
<gene>
    <name evidence="2" type="ORF">H8716_08010</name>
</gene>
<dbReference type="PANTHER" id="PTHR43649">
    <property type="entry name" value="ARABINOSE-BINDING PROTEIN-RELATED"/>
    <property type="match status" value="1"/>
</dbReference>
<keyword evidence="3" id="KW-1185">Reference proteome</keyword>
<name>A0ABR7N9D7_9FIRM</name>
<dbReference type="SUPFAM" id="SSF53850">
    <property type="entry name" value="Periplasmic binding protein-like II"/>
    <property type="match status" value="1"/>
</dbReference>
<evidence type="ECO:0000256" key="1">
    <source>
        <dbReference type="SAM" id="SignalP"/>
    </source>
</evidence>
<dbReference type="Proteomes" id="UP000657421">
    <property type="component" value="Unassembled WGS sequence"/>
</dbReference>
<organism evidence="2 3">
    <name type="scientific">Jingyaoa shaoxingensis</name>
    <dbReference type="NCBI Taxonomy" id="2763671"/>
    <lineage>
        <taxon>Bacteria</taxon>
        <taxon>Bacillati</taxon>
        <taxon>Bacillota</taxon>
        <taxon>Clostridia</taxon>
        <taxon>Lachnospirales</taxon>
        <taxon>Lachnospiraceae</taxon>
        <taxon>Jingyaoa</taxon>
    </lineage>
</organism>
<dbReference type="InterPro" id="IPR050490">
    <property type="entry name" value="Bact_solute-bd_prot1"/>
</dbReference>
<proteinExistence type="predicted"/>
<protein>
    <submittedName>
        <fullName evidence="2">Carbohydrate ABC transporter substrate-binding protein</fullName>
    </submittedName>
</protein>
<accession>A0ABR7N9D7</accession>